<keyword evidence="9" id="KW-0067">ATP-binding</keyword>
<dbReference type="PANTHER" id="PTHR45528">
    <property type="entry name" value="SENSOR HISTIDINE KINASE CPXA"/>
    <property type="match status" value="1"/>
</dbReference>
<evidence type="ECO:0000256" key="12">
    <source>
        <dbReference type="SAM" id="Phobius"/>
    </source>
</evidence>
<evidence type="ECO:0000256" key="5">
    <source>
        <dbReference type="ARBA" id="ARBA00022553"/>
    </source>
</evidence>
<dbReference type="Gene3D" id="6.10.340.10">
    <property type="match status" value="1"/>
</dbReference>
<keyword evidence="10" id="KW-0902">Two-component regulatory system</keyword>
<organism evidence="14 15">
    <name type="scientific">Syntrophorhabdus aromaticivorans</name>
    <dbReference type="NCBI Taxonomy" id="328301"/>
    <lineage>
        <taxon>Bacteria</taxon>
        <taxon>Pseudomonadati</taxon>
        <taxon>Thermodesulfobacteriota</taxon>
        <taxon>Syntrophorhabdia</taxon>
        <taxon>Syntrophorhabdales</taxon>
        <taxon>Syntrophorhabdaceae</taxon>
        <taxon>Syntrophorhabdus</taxon>
    </lineage>
</organism>
<dbReference type="CDD" id="cd06225">
    <property type="entry name" value="HAMP"/>
    <property type="match status" value="1"/>
</dbReference>
<name>A0A971M587_9BACT</name>
<proteinExistence type="predicted"/>
<evidence type="ECO:0000256" key="11">
    <source>
        <dbReference type="ARBA" id="ARBA00023136"/>
    </source>
</evidence>
<feature type="transmembrane region" description="Helical" evidence="12">
    <location>
        <begin position="235"/>
        <end position="254"/>
    </location>
</feature>
<feature type="transmembrane region" description="Helical" evidence="12">
    <location>
        <begin position="12"/>
        <end position="38"/>
    </location>
</feature>
<evidence type="ECO:0000256" key="1">
    <source>
        <dbReference type="ARBA" id="ARBA00000085"/>
    </source>
</evidence>
<comment type="caution">
    <text evidence="14">The sequence shown here is derived from an EMBL/GenBank/DDBJ whole genome shotgun (WGS) entry which is preliminary data.</text>
</comment>
<dbReference type="SUPFAM" id="SSF158472">
    <property type="entry name" value="HAMP domain-like"/>
    <property type="match status" value="1"/>
</dbReference>
<evidence type="ECO:0000256" key="3">
    <source>
        <dbReference type="ARBA" id="ARBA00012438"/>
    </source>
</evidence>
<comment type="subcellular location">
    <subcellularLocation>
        <location evidence="2">Cell membrane</location>
        <topology evidence="2">Multi-pass membrane protein</topology>
    </subcellularLocation>
</comment>
<dbReference type="Pfam" id="PF00672">
    <property type="entry name" value="HAMP"/>
    <property type="match status" value="1"/>
</dbReference>
<evidence type="ECO:0000259" key="13">
    <source>
        <dbReference type="PROSITE" id="PS50885"/>
    </source>
</evidence>
<feature type="domain" description="HAMP" evidence="13">
    <location>
        <begin position="256"/>
        <end position="308"/>
    </location>
</feature>
<dbReference type="Gene3D" id="3.30.450.20">
    <property type="entry name" value="PAS domain"/>
    <property type="match status" value="1"/>
</dbReference>
<evidence type="ECO:0000256" key="10">
    <source>
        <dbReference type="ARBA" id="ARBA00023012"/>
    </source>
</evidence>
<keyword evidence="12" id="KW-1133">Transmembrane helix</keyword>
<evidence type="ECO:0000256" key="8">
    <source>
        <dbReference type="ARBA" id="ARBA00022777"/>
    </source>
</evidence>
<dbReference type="PANTHER" id="PTHR45528:SF1">
    <property type="entry name" value="SENSOR HISTIDINE KINASE CPXA"/>
    <property type="match status" value="1"/>
</dbReference>
<dbReference type="InterPro" id="IPR004010">
    <property type="entry name" value="Double_Cache_2"/>
</dbReference>
<evidence type="ECO:0000256" key="6">
    <source>
        <dbReference type="ARBA" id="ARBA00022679"/>
    </source>
</evidence>
<gene>
    <name evidence="14" type="ORF">GXY80_11200</name>
</gene>
<evidence type="ECO:0000256" key="4">
    <source>
        <dbReference type="ARBA" id="ARBA00022475"/>
    </source>
</evidence>
<dbReference type="GO" id="GO:0005886">
    <property type="term" value="C:plasma membrane"/>
    <property type="evidence" value="ECO:0007669"/>
    <property type="project" value="UniProtKB-SubCell"/>
</dbReference>
<evidence type="ECO:0000256" key="7">
    <source>
        <dbReference type="ARBA" id="ARBA00022741"/>
    </source>
</evidence>
<dbReference type="GO" id="GO:0005524">
    <property type="term" value="F:ATP binding"/>
    <property type="evidence" value="ECO:0007669"/>
    <property type="project" value="UniProtKB-KW"/>
</dbReference>
<dbReference type="Proteomes" id="UP000777265">
    <property type="component" value="Unassembled WGS sequence"/>
</dbReference>
<reference evidence="14" key="1">
    <citation type="journal article" date="2020" name="Biotechnol. Biofuels">
        <title>New insights from the biogas microbiome by comprehensive genome-resolved metagenomics of nearly 1600 species originating from multiple anaerobic digesters.</title>
        <authorList>
            <person name="Campanaro S."/>
            <person name="Treu L."/>
            <person name="Rodriguez-R L.M."/>
            <person name="Kovalovszki A."/>
            <person name="Ziels R.M."/>
            <person name="Maus I."/>
            <person name="Zhu X."/>
            <person name="Kougias P.G."/>
            <person name="Basile A."/>
            <person name="Luo G."/>
            <person name="Schluter A."/>
            <person name="Konstantinidis K.T."/>
            <person name="Angelidaki I."/>
        </authorList>
    </citation>
    <scope>NUCLEOTIDE SEQUENCE</scope>
    <source>
        <strain evidence="14">AS06rmzACSIP_7</strain>
    </source>
</reference>
<evidence type="ECO:0000313" key="14">
    <source>
        <dbReference type="EMBL" id="NLW36029.1"/>
    </source>
</evidence>
<dbReference type="SMART" id="SM00304">
    <property type="entry name" value="HAMP"/>
    <property type="match status" value="1"/>
</dbReference>
<evidence type="ECO:0000256" key="9">
    <source>
        <dbReference type="ARBA" id="ARBA00022840"/>
    </source>
</evidence>
<reference evidence="14" key="2">
    <citation type="submission" date="2020-01" db="EMBL/GenBank/DDBJ databases">
        <authorList>
            <person name="Campanaro S."/>
        </authorList>
    </citation>
    <scope>NUCLEOTIDE SEQUENCE</scope>
    <source>
        <strain evidence="14">AS06rmzACSIP_7</strain>
    </source>
</reference>
<dbReference type="PROSITE" id="PS50885">
    <property type="entry name" value="HAMP"/>
    <property type="match status" value="1"/>
</dbReference>
<dbReference type="GO" id="GO:0004673">
    <property type="term" value="F:protein histidine kinase activity"/>
    <property type="evidence" value="ECO:0007669"/>
    <property type="project" value="UniProtKB-EC"/>
</dbReference>
<comment type="catalytic activity">
    <reaction evidence="1">
        <text>ATP + protein L-histidine = ADP + protein N-phospho-L-histidine.</text>
        <dbReference type="EC" id="2.7.13.3"/>
    </reaction>
</comment>
<dbReference type="InterPro" id="IPR050398">
    <property type="entry name" value="HssS/ArlS-like"/>
</dbReference>
<keyword evidence="6" id="KW-0808">Transferase</keyword>
<dbReference type="GO" id="GO:0000160">
    <property type="term" value="P:phosphorelay signal transduction system"/>
    <property type="evidence" value="ECO:0007669"/>
    <property type="project" value="UniProtKB-KW"/>
</dbReference>
<dbReference type="CDD" id="cd18774">
    <property type="entry name" value="PDC2_HK_sensor"/>
    <property type="match status" value="1"/>
</dbReference>
<dbReference type="Pfam" id="PF08269">
    <property type="entry name" value="dCache_2"/>
    <property type="match status" value="1"/>
</dbReference>
<evidence type="ECO:0000256" key="2">
    <source>
        <dbReference type="ARBA" id="ARBA00004651"/>
    </source>
</evidence>
<dbReference type="EC" id="2.7.13.3" evidence="3"/>
<keyword evidence="8" id="KW-0418">Kinase</keyword>
<sequence length="325" mass="36397">MANEKKSGMGLLPRLIIGVFVPILLAFLIIGNIVFFSINFGNVQFKSIRDLSFTGFKEISAASLKEYTSSMNKLGERTIRNKAEDVAKQVEVYLRLKGTKKADFSKNPFLREIAIQKVGDTGYTALHDTNGISYFHVNPNVEGTDLHALATKLPGFWKILEAGLQTNTSGYYDWQDPDGSKRPKFMYVAHVKGTDLMIAATTYIDEFSKPAMAIAEKLGRMEKAYSSQYTQRFKVFGFVVLVDLVLLLAVIYLYSYSVVRPVRRLAEVADKISMGDLKTSVDVNAKGEVGALAESIERMQMSVRAAIERLQKKRREEKSNSSTEK</sequence>
<evidence type="ECO:0000313" key="15">
    <source>
        <dbReference type="Proteomes" id="UP000777265"/>
    </source>
</evidence>
<keyword evidence="5" id="KW-0597">Phosphoprotein</keyword>
<dbReference type="AlphaFoldDB" id="A0A971M587"/>
<keyword evidence="11 12" id="KW-0472">Membrane</keyword>
<accession>A0A971M587</accession>
<keyword evidence="7" id="KW-0547">Nucleotide-binding</keyword>
<keyword evidence="12" id="KW-0812">Transmembrane</keyword>
<protein>
    <recommendedName>
        <fullName evidence="3">histidine kinase</fullName>
        <ecNumber evidence="3">2.7.13.3</ecNumber>
    </recommendedName>
</protein>
<dbReference type="EMBL" id="JAAYEE010000204">
    <property type="protein sequence ID" value="NLW36029.1"/>
    <property type="molecule type" value="Genomic_DNA"/>
</dbReference>
<keyword evidence="4" id="KW-1003">Cell membrane</keyword>
<dbReference type="InterPro" id="IPR003660">
    <property type="entry name" value="HAMP_dom"/>
</dbReference>